<keyword evidence="9" id="KW-0407">Ion channel</keyword>
<keyword evidence="4 11" id="KW-1133">Transmembrane helix</keyword>
<organism evidence="13 14">
    <name type="scientific">Pyrinomonas methylaliphatogenes</name>
    <dbReference type="NCBI Taxonomy" id="454194"/>
    <lineage>
        <taxon>Bacteria</taxon>
        <taxon>Pseudomonadati</taxon>
        <taxon>Acidobacteriota</taxon>
        <taxon>Blastocatellia</taxon>
        <taxon>Blastocatellales</taxon>
        <taxon>Pyrinomonadaceae</taxon>
        <taxon>Pyrinomonas</taxon>
    </lineage>
</organism>
<name>A0A0B6WUX4_9BACT</name>
<evidence type="ECO:0000256" key="4">
    <source>
        <dbReference type="ARBA" id="ARBA00022989"/>
    </source>
</evidence>
<dbReference type="CDD" id="cd00400">
    <property type="entry name" value="Voltage_gated_ClC"/>
    <property type="match status" value="1"/>
</dbReference>
<evidence type="ECO:0000256" key="1">
    <source>
        <dbReference type="ARBA" id="ARBA00004141"/>
    </source>
</evidence>
<dbReference type="GO" id="GO:0005254">
    <property type="term" value="F:chloride channel activity"/>
    <property type="evidence" value="ECO:0007669"/>
    <property type="project" value="UniProtKB-KW"/>
</dbReference>
<evidence type="ECO:0000256" key="3">
    <source>
        <dbReference type="ARBA" id="ARBA00022692"/>
    </source>
</evidence>
<keyword evidence="3 11" id="KW-0812">Transmembrane</keyword>
<dbReference type="STRING" id="454194.PYK22_01071"/>
<dbReference type="Pfam" id="PF00571">
    <property type="entry name" value="CBS"/>
    <property type="match status" value="2"/>
</dbReference>
<dbReference type="InterPro" id="IPR014743">
    <property type="entry name" value="Cl-channel_core"/>
</dbReference>
<dbReference type="InterPro" id="IPR050368">
    <property type="entry name" value="ClC-type_chloride_channel"/>
</dbReference>
<sequence length="618" mass="66451">MSLETQAQRASDRLSTLDLDQLSAFRLLPISALAALIGISAGFIAYGLYLLIAIVSNLVFFHRWGLEIPDLRSNPLGLWLVIVPALGGLVVGLMAKYGTPKIRGHGIPEAMEAVLVNRSRIPPRVALLKPISVAISIGTGGPFGAEGPIIQTGGAFGSLIGQIIHTTAAERKVLLACGAAAGMAAIFSSPIAAVILAIELLLFEFKSRSFIPLVIATTLATAVRFQLMGRGPLFKIGAIDFGIPHAIPFYALLGLVSGLSAVALSRALYWIEDQFERLPLDEMWWPAIGGLGLGLIGLVFPRALGVGYGTISDILSGRFALEMLLLIIVFKSLALLISLGSGTSGGLLAPMFLIGAAIGGSFASIINLIFPAAHLSPGAFALASMAATFGAASRATFTFIIFAFEITRDYDSVLPLMIASVIADGIALVLMKHSIMTEKLARRGLRVHQEYEPDILQQVTVAEVMDRTPPTVPPQMRLSELARMIGSGDASLSKHQALPIVDEERRLLGIITRGDILRAVSERDPEKTTVLEAGSTDLVVAYEDETVHEAVAKMLRHNIGRLPVVSRSQPDILTGYIGRAEVLKARLYKLHEEHVRQPGWIRRRLYLRALARAARARR</sequence>
<feature type="transmembrane region" description="Helical" evidence="11">
    <location>
        <begin position="210"/>
        <end position="227"/>
    </location>
</feature>
<dbReference type="CDD" id="cd02205">
    <property type="entry name" value="CBS_pair_SF"/>
    <property type="match status" value="1"/>
</dbReference>
<dbReference type="OrthoDB" id="9812438at2"/>
<feature type="transmembrane region" description="Helical" evidence="11">
    <location>
        <begin position="412"/>
        <end position="431"/>
    </location>
</feature>
<feature type="domain" description="CBS" evidence="12">
    <location>
        <begin position="465"/>
        <end position="526"/>
    </location>
</feature>
<dbReference type="InterPro" id="IPR000644">
    <property type="entry name" value="CBS_dom"/>
</dbReference>
<keyword evidence="5" id="KW-0406">Ion transport</keyword>
<dbReference type="InterPro" id="IPR046342">
    <property type="entry name" value="CBS_dom_sf"/>
</dbReference>
<keyword evidence="6 11" id="KW-0472">Membrane</keyword>
<dbReference type="PANTHER" id="PTHR43427">
    <property type="entry name" value="CHLORIDE CHANNEL PROTEIN CLC-E"/>
    <property type="match status" value="1"/>
</dbReference>
<accession>A0A0B6WUX4</accession>
<feature type="transmembrane region" description="Helical" evidence="11">
    <location>
        <begin position="76"/>
        <end position="95"/>
    </location>
</feature>
<evidence type="ECO:0000313" key="14">
    <source>
        <dbReference type="Proteomes" id="UP000031518"/>
    </source>
</evidence>
<evidence type="ECO:0000256" key="6">
    <source>
        <dbReference type="ARBA" id="ARBA00023136"/>
    </source>
</evidence>
<evidence type="ECO:0000256" key="9">
    <source>
        <dbReference type="ARBA" id="ARBA00023303"/>
    </source>
</evidence>
<feature type="domain" description="CBS" evidence="12">
    <location>
        <begin position="534"/>
        <end position="593"/>
    </location>
</feature>
<feature type="transmembrane region" description="Helical" evidence="11">
    <location>
        <begin position="382"/>
        <end position="406"/>
    </location>
</feature>
<evidence type="ECO:0000256" key="10">
    <source>
        <dbReference type="PROSITE-ProRule" id="PRU00703"/>
    </source>
</evidence>
<dbReference type="GO" id="GO:0034707">
    <property type="term" value="C:chloride channel complex"/>
    <property type="evidence" value="ECO:0007669"/>
    <property type="project" value="UniProtKB-KW"/>
</dbReference>
<feature type="transmembrane region" description="Helical" evidence="11">
    <location>
        <begin position="319"/>
        <end position="341"/>
    </location>
</feature>
<dbReference type="Pfam" id="PF00654">
    <property type="entry name" value="Voltage_CLC"/>
    <property type="match status" value="1"/>
</dbReference>
<gene>
    <name evidence="13" type="ORF">PYK22_01071</name>
</gene>
<dbReference type="EMBL" id="CBXV010000004">
    <property type="protein sequence ID" value="CDM65073.1"/>
    <property type="molecule type" value="Genomic_DNA"/>
</dbReference>
<evidence type="ECO:0000256" key="2">
    <source>
        <dbReference type="ARBA" id="ARBA00022448"/>
    </source>
</evidence>
<dbReference type="PANTHER" id="PTHR43427:SF6">
    <property type="entry name" value="CHLORIDE CHANNEL PROTEIN CLC-E"/>
    <property type="match status" value="1"/>
</dbReference>
<feature type="transmembrane region" description="Helical" evidence="11">
    <location>
        <begin position="283"/>
        <end position="307"/>
    </location>
</feature>
<evidence type="ECO:0000256" key="7">
    <source>
        <dbReference type="ARBA" id="ARBA00023173"/>
    </source>
</evidence>
<dbReference type="SMART" id="SM00116">
    <property type="entry name" value="CBS"/>
    <property type="match status" value="2"/>
</dbReference>
<dbReference type="Proteomes" id="UP000031518">
    <property type="component" value="Unassembled WGS sequence"/>
</dbReference>
<protein>
    <submittedName>
        <fullName evidence="13">Chloride channel protein EriC</fullName>
    </submittedName>
</protein>
<feature type="transmembrane region" description="Helical" evidence="11">
    <location>
        <begin position="347"/>
        <end position="370"/>
    </location>
</feature>
<comment type="subcellular location">
    <subcellularLocation>
        <location evidence="1">Membrane</location>
        <topology evidence="1">Multi-pass membrane protein</topology>
    </subcellularLocation>
</comment>
<feature type="transmembrane region" description="Helical" evidence="11">
    <location>
        <begin position="247"/>
        <end position="271"/>
    </location>
</feature>
<evidence type="ECO:0000259" key="12">
    <source>
        <dbReference type="PROSITE" id="PS51371"/>
    </source>
</evidence>
<proteinExistence type="predicted"/>
<dbReference type="SUPFAM" id="SSF54631">
    <property type="entry name" value="CBS-domain pair"/>
    <property type="match status" value="1"/>
</dbReference>
<dbReference type="RefSeq" id="WP_041975120.1">
    <property type="nucleotide sequence ID" value="NZ_CBXV010000004.1"/>
</dbReference>
<dbReference type="AlphaFoldDB" id="A0A0B6WUX4"/>
<evidence type="ECO:0000256" key="5">
    <source>
        <dbReference type="ARBA" id="ARBA00023065"/>
    </source>
</evidence>
<reference evidence="13 14" key="1">
    <citation type="submission" date="2013-12" db="EMBL/GenBank/DDBJ databases">
        <authorList>
            <person name="Stott M."/>
        </authorList>
    </citation>
    <scope>NUCLEOTIDE SEQUENCE [LARGE SCALE GENOMIC DNA]</scope>
    <source>
        <strain evidence="13 14">K22</strain>
    </source>
</reference>
<dbReference type="SUPFAM" id="SSF81340">
    <property type="entry name" value="Clc chloride channel"/>
    <property type="match status" value="1"/>
</dbReference>
<dbReference type="Gene3D" id="1.10.3080.10">
    <property type="entry name" value="Clc chloride channel"/>
    <property type="match status" value="1"/>
</dbReference>
<dbReference type="Gene3D" id="3.10.580.10">
    <property type="entry name" value="CBS-domain"/>
    <property type="match status" value="1"/>
</dbReference>
<dbReference type="PRINTS" id="PR00762">
    <property type="entry name" value="CLCHANNEL"/>
</dbReference>
<dbReference type="PROSITE" id="PS51371">
    <property type="entry name" value="CBS"/>
    <property type="match status" value="2"/>
</dbReference>
<feature type="transmembrane region" description="Helical" evidence="11">
    <location>
        <begin position="173"/>
        <end position="198"/>
    </location>
</feature>
<reference evidence="13 14" key="2">
    <citation type="submission" date="2015-01" db="EMBL/GenBank/DDBJ databases">
        <title>Complete genome sequence of Pyrinomonas methylaliphatogenes type strain K22T.</title>
        <authorList>
            <person name="Lee K.C.Y."/>
            <person name="Power J.F."/>
            <person name="Dunfield P.F."/>
            <person name="Morgan X.C."/>
            <person name="Huttenhower C."/>
            <person name="Stott M.B."/>
        </authorList>
    </citation>
    <scope>NUCLEOTIDE SEQUENCE [LARGE SCALE GENOMIC DNA]</scope>
    <source>
        <strain evidence="13 14">K22</strain>
    </source>
</reference>
<evidence type="ECO:0000313" key="13">
    <source>
        <dbReference type="EMBL" id="CDM65073.1"/>
    </source>
</evidence>
<keyword evidence="10" id="KW-0129">CBS domain</keyword>
<evidence type="ECO:0000256" key="11">
    <source>
        <dbReference type="SAM" id="Phobius"/>
    </source>
</evidence>
<keyword evidence="2" id="KW-0813">Transport</keyword>
<dbReference type="InterPro" id="IPR001807">
    <property type="entry name" value="ClC"/>
</dbReference>
<keyword evidence="7" id="KW-0869">Chloride channel</keyword>
<keyword evidence="14" id="KW-1185">Reference proteome</keyword>
<evidence type="ECO:0000256" key="8">
    <source>
        <dbReference type="ARBA" id="ARBA00023214"/>
    </source>
</evidence>
<feature type="transmembrane region" description="Helical" evidence="11">
    <location>
        <begin position="32"/>
        <end position="56"/>
    </location>
</feature>
<keyword evidence="8" id="KW-0868">Chloride</keyword>